<gene>
    <name evidence="5" type="ORF">MNBD_ALPHA08-1800</name>
</gene>
<name>A0A3B0SC32_9ZZZZ</name>
<protein>
    <submittedName>
        <fullName evidence="5">Ribosomal-protein-S5p-alanine acetyltransferase</fullName>
        <ecNumber evidence="5">2.3.1.128</ecNumber>
    </submittedName>
</protein>
<dbReference type="InterPro" id="IPR016181">
    <property type="entry name" value="Acyl_CoA_acyltransferase"/>
</dbReference>
<keyword evidence="2 5" id="KW-0012">Acyltransferase</keyword>
<dbReference type="Pfam" id="PF13302">
    <property type="entry name" value="Acetyltransf_3"/>
    <property type="match status" value="1"/>
</dbReference>
<comment type="similarity">
    <text evidence="3">Belongs to the acetyltransferase family. RimJ subfamily.</text>
</comment>
<reference evidence="5" key="1">
    <citation type="submission" date="2018-06" db="EMBL/GenBank/DDBJ databases">
        <authorList>
            <person name="Zhirakovskaya E."/>
        </authorList>
    </citation>
    <scope>NUCLEOTIDE SEQUENCE</scope>
</reference>
<evidence type="ECO:0000256" key="2">
    <source>
        <dbReference type="ARBA" id="ARBA00023315"/>
    </source>
</evidence>
<sequence>MIFQRSTNEYYELTDTIETVRLTLRFPVMDDFEQWSALRNQSRAFLVPWEASWPSDDLSRSAFAYRLKHYRSNVRKDEAYPLLIFKADDGGELVGGVTVSNVRRGIAQTGQLGYWIGQPFANQGYMSEAVRAVGDFCFDQLGLNRLEAACLIQNKPSAIVLEKSGFTREGIARKYLKINGVWQDHILFALLRDDYRSE</sequence>
<dbReference type="Gene3D" id="3.40.630.30">
    <property type="match status" value="1"/>
</dbReference>
<dbReference type="EC" id="2.3.1.128" evidence="5"/>
<dbReference type="PROSITE" id="PS51186">
    <property type="entry name" value="GNAT"/>
    <property type="match status" value="1"/>
</dbReference>
<proteinExistence type="inferred from homology"/>
<evidence type="ECO:0000256" key="1">
    <source>
        <dbReference type="ARBA" id="ARBA00022679"/>
    </source>
</evidence>
<dbReference type="SUPFAM" id="SSF55729">
    <property type="entry name" value="Acyl-CoA N-acyltransferases (Nat)"/>
    <property type="match status" value="1"/>
</dbReference>
<evidence type="ECO:0000259" key="4">
    <source>
        <dbReference type="PROSITE" id="PS51186"/>
    </source>
</evidence>
<dbReference type="AlphaFoldDB" id="A0A3B0SC32"/>
<keyword evidence="1 5" id="KW-0808">Transferase</keyword>
<evidence type="ECO:0000256" key="3">
    <source>
        <dbReference type="ARBA" id="ARBA00038502"/>
    </source>
</evidence>
<dbReference type="InterPro" id="IPR000182">
    <property type="entry name" value="GNAT_dom"/>
</dbReference>
<evidence type="ECO:0000313" key="5">
    <source>
        <dbReference type="EMBL" id="VAW02708.1"/>
    </source>
</evidence>
<dbReference type="PANTHER" id="PTHR43792">
    <property type="entry name" value="GNAT FAMILY, PUTATIVE (AFU_ORTHOLOGUE AFUA_3G00765)-RELATED-RELATED"/>
    <property type="match status" value="1"/>
</dbReference>
<dbReference type="EMBL" id="UOEC01000201">
    <property type="protein sequence ID" value="VAW02708.1"/>
    <property type="molecule type" value="Genomic_DNA"/>
</dbReference>
<dbReference type="InterPro" id="IPR051531">
    <property type="entry name" value="N-acetyltransferase"/>
</dbReference>
<accession>A0A3B0SC32</accession>
<dbReference type="PANTHER" id="PTHR43792:SF8">
    <property type="entry name" value="[RIBOSOMAL PROTEIN US5]-ALANINE N-ACETYLTRANSFERASE"/>
    <property type="match status" value="1"/>
</dbReference>
<organism evidence="5">
    <name type="scientific">hydrothermal vent metagenome</name>
    <dbReference type="NCBI Taxonomy" id="652676"/>
    <lineage>
        <taxon>unclassified sequences</taxon>
        <taxon>metagenomes</taxon>
        <taxon>ecological metagenomes</taxon>
    </lineage>
</organism>
<dbReference type="GO" id="GO:0008999">
    <property type="term" value="F:protein-N-terminal-alanine acetyltransferase activity"/>
    <property type="evidence" value="ECO:0007669"/>
    <property type="project" value="TreeGrafter"/>
</dbReference>
<feature type="domain" description="N-acetyltransferase" evidence="4">
    <location>
        <begin position="22"/>
        <end position="193"/>
    </location>
</feature>
<dbReference type="GO" id="GO:0005737">
    <property type="term" value="C:cytoplasm"/>
    <property type="evidence" value="ECO:0007669"/>
    <property type="project" value="TreeGrafter"/>
</dbReference>